<feature type="domain" description="Resolvase HTH" evidence="2">
    <location>
        <begin position="29"/>
        <end position="65"/>
    </location>
</feature>
<keyword evidence="4" id="KW-1185">Reference proteome</keyword>
<comment type="caution">
    <text evidence="3">The sequence shown here is derived from an EMBL/GenBank/DDBJ whole genome shotgun (WGS) entry which is preliminary data.</text>
</comment>
<dbReference type="InterPro" id="IPR006120">
    <property type="entry name" value="Resolvase_HTH_dom"/>
</dbReference>
<reference evidence="3 4" key="1">
    <citation type="submission" date="2023-05" db="EMBL/GenBank/DDBJ databases">
        <title>Metabolic capabilities are highly conserved among human nasal-associated Corynebacterium species in pangenomic analyses.</title>
        <authorList>
            <person name="Tran T.H."/>
            <person name="Roberts A.Q."/>
            <person name="Escapa I.F."/>
            <person name="Gao W."/>
            <person name="Conlan S."/>
            <person name="Kong H."/>
            <person name="Segre J.A."/>
            <person name="Kelly M.S."/>
            <person name="Lemon K.P."/>
        </authorList>
    </citation>
    <scope>NUCLEOTIDE SEQUENCE [LARGE SCALE GENOMIC DNA]</scope>
    <source>
        <strain evidence="3 4">KPL2811</strain>
    </source>
</reference>
<evidence type="ECO:0000313" key="4">
    <source>
        <dbReference type="Proteomes" id="UP001243856"/>
    </source>
</evidence>
<evidence type="ECO:0000259" key="2">
    <source>
        <dbReference type="Pfam" id="PF02796"/>
    </source>
</evidence>
<feature type="compositionally biased region" description="Basic residues" evidence="1">
    <location>
        <begin position="1"/>
        <end position="25"/>
    </location>
</feature>
<dbReference type="Pfam" id="PF02796">
    <property type="entry name" value="HTH_7"/>
    <property type="match status" value="1"/>
</dbReference>
<name>A0ABT7G146_9CORY</name>
<accession>A0ABT7G146</accession>
<protein>
    <submittedName>
        <fullName evidence="3">Helix-turn-helix domain-containing protein</fullName>
    </submittedName>
</protein>
<dbReference type="Proteomes" id="UP001243856">
    <property type="component" value="Unassembled WGS sequence"/>
</dbReference>
<feature type="region of interest" description="Disordered" evidence="1">
    <location>
        <begin position="1"/>
        <end position="44"/>
    </location>
</feature>
<evidence type="ECO:0000256" key="1">
    <source>
        <dbReference type="SAM" id="MobiDB-lite"/>
    </source>
</evidence>
<evidence type="ECO:0000313" key="3">
    <source>
        <dbReference type="EMBL" id="MDK4300455.1"/>
    </source>
</evidence>
<dbReference type="Gene3D" id="1.10.10.60">
    <property type="entry name" value="Homeodomain-like"/>
    <property type="match status" value="1"/>
</dbReference>
<proteinExistence type="predicted"/>
<gene>
    <name evidence="3" type="ORF">QPX45_04195</name>
</gene>
<organism evidence="3 4">
    <name type="scientific">Corynebacterium propinquum</name>
    <dbReference type="NCBI Taxonomy" id="43769"/>
    <lineage>
        <taxon>Bacteria</taxon>
        <taxon>Bacillati</taxon>
        <taxon>Actinomycetota</taxon>
        <taxon>Actinomycetes</taxon>
        <taxon>Mycobacteriales</taxon>
        <taxon>Corynebacteriaceae</taxon>
        <taxon>Corynebacterium</taxon>
    </lineage>
</organism>
<sequence length="84" mass="9720">MPTRTHRRQHPRRPRVRARPRTNRRKTPEAHPHQAHHAQQLYDAGTHTVQRIADLLQVPRSTIYGHLNKASIGRRPAGNIHNPA</sequence>
<dbReference type="EMBL" id="JASNVK010000005">
    <property type="protein sequence ID" value="MDK4300455.1"/>
    <property type="molecule type" value="Genomic_DNA"/>
</dbReference>